<dbReference type="SUPFAM" id="SSF51230">
    <property type="entry name" value="Single hybrid motif"/>
    <property type="match status" value="1"/>
</dbReference>
<evidence type="ECO:0000256" key="2">
    <source>
        <dbReference type="SAM" id="MobiDB-lite"/>
    </source>
</evidence>
<organism evidence="3 4">
    <name type="scientific">Saccharospirillum salsuginis</name>
    <dbReference type="NCBI Taxonomy" id="418750"/>
    <lineage>
        <taxon>Bacteria</taxon>
        <taxon>Pseudomonadati</taxon>
        <taxon>Pseudomonadota</taxon>
        <taxon>Gammaproteobacteria</taxon>
        <taxon>Oceanospirillales</taxon>
        <taxon>Saccharospirillaceae</taxon>
        <taxon>Saccharospirillum</taxon>
    </lineage>
</organism>
<keyword evidence="1" id="KW-0175">Coiled coil</keyword>
<evidence type="ECO:0000256" key="1">
    <source>
        <dbReference type="SAM" id="Coils"/>
    </source>
</evidence>
<keyword evidence="4" id="KW-1185">Reference proteome</keyword>
<proteinExistence type="predicted"/>
<evidence type="ECO:0000313" key="3">
    <source>
        <dbReference type="EMBL" id="GGX65277.1"/>
    </source>
</evidence>
<dbReference type="InterPro" id="IPR011053">
    <property type="entry name" value="Single_hybrid_motif"/>
</dbReference>
<dbReference type="Gene3D" id="1.10.287.470">
    <property type="entry name" value="Helix hairpin bin"/>
    <property type="match status" value="1"/>
</dbReference>
<feature type="region of interest" description="Disordered" evidence="2">
    <location>
        <begin position="399"/>
        <end position="433"/>
    </location>
</feature>
<dbReference type="Gene3D" id="2.40.50.100">
    <property type="match status" value="1"/>
</dbReference>
<dbReference type="PANTHER" id="PTHR30469">
    <property type="entry name" value="MULTIDRUG RESISTANCE PROTEIN MDTA"/>
    <property type="match status" value="1"/>
</dbReference>
<reference evidence="3" key="2">
    <citation type="submission" date="2020-09" db="EMBL/GenBank/DDBJ databases">
        <authorList>
            <person name="Sun Q."/>
            <person name="Kim S."/>
        </authorList>
    </citation>
    <scope>NUCLEOTIDE SEQUENCE</scope>
    <source>
        <strain evidence="3">KCTC 22169</strain>
    </source>
</reference>
<sequence length="433" mass="46498">MIKKALVVVVLVALGGAGYWWMNAPVGDSGPEARRGNAAMQMRAGITGQRWGRGGAATSTIQVEALDVTMSAHSPTLPLLATVAAKRQEIITAPQLARVEDILVEPGDRVEAGQPLLRLSAESLQWALRQQQAAITQLEATIRIAARQHEVHQEELEQARANYQREVNLRQQGFSNESSVQTAADALRSAELQVAVYEDESVQRRAQLEQARIELEQVQSQIEDLTPTAPFDAEVVAIQTAPRVQVASGANLMTLIDRESIYASTQIPLSAYRELRAGNAEARAIVNGVSYPVRISRLSATANAGAVAMELTLPDDIPVLINETIELDLALPAVDAYALPQDALYYGDQLYRIEDGRLRAVSVSVLGYQQRGDQPWALVTGDGLDGGMTVLTTRLSQPTNGTPVTVVNGAHTDNADSGAKADIGSEIQAGTAQ</sequence>
<reference evidence="3" key="1">
    <citation type="journal article" date="2014" name="Int. J. Syst. Evol. Microbiol.">
        <title>Complete genome sequence of Corynebacterium casei LMG S-19264T (=DSM 44701T), isolated from a smear-ripened cheese.</title>
        <authorList>
            <consortium name="US DOE Joint Genome Institute (JGI-PGF)"/>
            <person name="Walter F."/>
            <person name="Albersmeier A."/>
            <person name="Kalinowski J."/>
            <person name="Ruckert C."/>
        </authorList>
    </citation>
    <scope>NUCLEOTIDE SEQUENCE</scope>
    <source>
        <strain evidence="3">KCTC 22169</strain>
    </source>
</reference>
<dbReference type="AlphaFoldDB" id="A0A918KJG9"/>
<name>A0A918KJG9_9GAMM</name>
<evidence type="ECO:0008006" key="5">
    <source>
        <dbReference type="Google" id="ProtNLM"/>
    </source>
</evidence>
<feature type="coiled-coil region" evidence="1">
    <location>
        <begin position="121"/>
        <end position="225"/>
    </location>
</feature>
<protein>
    <recommendedName>
        <fullName evidence="5">HlyD family secretion protein</fullName>
    </recommendedName>
</protein>
<dbReference type="SUPFAM" id="SSF111369">
    <property type="entry name" value="HlyD-like secretion proteins"/>
    <property type="match status" value="1"/>
</dbReference>
<gene>
    <name evidence="3" type="ORF">GCM10007392_36430</name>
</gene>
<dbReference type="GO" id="GO:1990281">
    <property type="term" value="C:efflux pump complex"/>
    <property type="evidence" value="ECO:0007669"/>
    <property type="project" value="TreeGrafter"/>
</dbReference>
<dbReference type="RefSeq" id="WP_189611341.1">
    <property type="nucleotide sequence ID" value="NZ_BMXR01000009.1"/>
</dbReference>
<dbReference type="GO" id="GO:0015562">
    <property type="term" value="F:efflux transmembrane transporter activity"/>
    <property type="evidence" value="ECO:0007669"/>
    <property type="project" value="TreeGrafter"/>
</dbReference>
<dbReference type="Gene3D" id="2.40.30.170">
    <property type="match status" value="1"/>
</dbReference>
<accession>A0A918KJG9</accession>
<evidence type="ECO:0000313" key="4">
    <source>
        <dbReference type="Proteomes" id="UP000626148"/>
    </source>
</evidence>
<dbReference type="EMBL" id="BMXR01000009">
    <property type="protein sequence ID" value="GGX65277.1"/>
    <property type="molecule type" value="Genomic_DNA"/>
</dbReference>
<comment type="caution">
    <text evidence="3">The sequence shown here is derived from an EMBL/GenBank/DDBJ whole genome shotgun (WGS) entry which is preliminary data.</text>
</comment>
<dbReference type="Proteomes" id="UP000626148">
    <property type="component" value="Unassembled WGS sequence"/>
</dbReference>